<reference evidence="2" key="1">
    <citation type="submission" date="2021-01" db="EMBL/GenBank/DDBJ databases">
        <authorList>
            <consortium name="Genoscope - CEA"/>
            <person name="William W."/>
        </authorList>
    </citation>
    <scope>NUCLEOTIDE SEQUENCE</scope>
</reference>
<accession>A0A8S1YFJ4</accession>
<dbReference type="EMBL" id="CAJJDO010000160">
    <property type="protein sequence ID" value="CAD8210622.1"/>
    <property type="molecule type" value="Genomic_DNA"/>
</dbReference>
<proteinExistence type="predicted"/>
<evidence type="ECO:0008006" key="4">
    <source>
        <dbReference type="Google" id="ProtNLM"/>
    </source>
</evidence>
<organism evidence="2 3">
    <name type="scientific">Paramecium pentaurelia</name>
    <dbReference type="NCBI Taxonomy" id="43138"/>
    <lineage>
        <taxon>Eukaryota</taxon>
        <taxon>Sar</taxon>
        <taxon>Alveolata</taxon>
        <taxon>Ciliophora</taxon>
        <taxon>Intramacronucleata</taxon>
        <taxon>Oligohymenophorea</taxon>
        <taxon>Peniculida</taxon>
        <taxon>Parameciidae</taxon>
        <taxon>Paramecium</taxon>
    </lineage>
</organism>
<gene>
    <name evidence="2" type="ORF">PPENT_87.1.T1600029</name>
</gene>
<dbReference type="AlphaFoldDB" id="A0A8S1YFJ4"/>
<sequence length="255" mass="27416">MIFISLSLLILTVYGTSNAIVSIPSDVCDCGQISSQLDCTLANRCIWNFQSSSCGSITCTDIQDQYSCAINSQCFWNGSACTVLKNLNCSSITLNPTQGLSDCNAANIFCVNDSANANKTCINRSAQYTSCSNITTATKCAENGLACKWESITGGSGTCQPIGCPNLRTQEDCLYYAVDTTYKTLQLCTWQNGNCIPATTSQVSKYSYNTCFLNTLGTYTFSSNKVNDEGSFTGYCMSCYDLILSGLIVLGALII</sequence>
<evidence type="ECO:0000313" key="3">
    <source>
        <dbReference type="Proteomes" id="UP000689195"/>
    </source>
</evidence>
<evidence type="ECO:0000313" key="2">
    <source>
        <dbReference type="EMBL" id="CAD8210622.1"/>
    </source>
</evidence>
<name>A0A8S1YFJ4_9CILI</name>
<keyword evidence="3" id="KW-1185">Reference proteome</keyword>
<feature type="chain" id="PRO_5035899278" description="Mini antigen" evidence="1">
    <location>
        <begin position="20"/>
        <end position="255"/>
    </location>
</feature>
<evidence type="ECO:0000256" key="1">
    <source>
        <dbReference type="SAM" id="SignalP"/>
    </source>
</evidence>
<dbReference type="Proteomes" id="UP000689195">
    <property type="component" value="Unassembled WGS sequence"/>
</dbReference>
<comment type="caution">
    <text evidence="2">The sequence shown here is derived from an EMBL/GenBank/DDBJ whole genome shotgun (WGS) entry which is preliminary data.</text>
</comment>
<keyword evidence="1" id="KW-0732">Signal</keyword>
<dbReference type="OrthoDB" id="299920at2759"/>
<protein>
    <recommendedName>
        <fullName evidence="4">Mini antigen</fullName>
    </recommendedName>
</protein>
<feature type="signal peptide" evidence="1">
    <location>
        <begin position="1"/>
        <end position="19"/>
    </location>
</feature>